<dbReference type="KEGG" id="sbw:TGUWTKB_5100"/>
<dbReference type="Gene3D" id="2.40.160.10">
    <property type="entry name" value="Porin"/>
    <property type="match status" value="1"/>
</dbReference>
<dbReference type="InterPro" id="IPR001702">
    <property type="entry name" value="Porin_Gram-ve"/>
</dbReference>
<reference evidence="7" key="1">
    <citation type="submission" date="2013-11" db="EMBL/GenBank/DDBJ databases">
        <title>Symbiont-containing voluminous jelly as an extraordinary maternal gift for overwintering insect nymphs.</title>
        <authorList>
            <person name="Kaiwa N."/>
            <person name="Hosokawa T."/>
            <person name="Nikoh N."/>
            <person name="Meng X.Y."/>
            <person name="Tanahashi M."/>
            <person name="Moriyama M."/>
            <person name="Maeda T."/>
            <person name="Yamaguchi K."/>
            <person name="Shigenobu S."/>
            <person name="Ito M."/>
            <person name="Fukatsu T."/>
        </authorList>
    </citation>
    <scope>NUCLEOTIDE SEQUENCE [LARGE SCALE GENOMIC DNA]</scope>
    <source>
        <strain evidence="7">UwTKB</strain>
    </source>
</reference>
<keyword evidence="3 5" id="KW-0732">Signal</keyword>
<proteinExistence type="inferred from homology"/>
<dbReference type="GO" id="GO:0015288">
    <property type="term" value="F:porin activity"/>
    <property type="evidence" value="ECO:0007669"/>
    <property type="project" value="InterPro"/>
</dbReference>
<keyword evidence="7" id="KW-1185">Reference proteome</keyword>
<evidence type="ECO:0000313" key="7">
    <source>
        <dbReference type="Proteomes" id="UP000031627"/>
    </source>
</evidence>
<feature type="chain" id="PRO_5001853328" evidence="5">
    <location>
        <begin position="23"/>
        <end position="377"/>
    </location>
</feature>
<protein>
    <submittedName>
        <fullName evidence="6">Outer membrane protein F</fullName>
    </submittedName>
</protein>
<organism evidence="6 7">
    <name type="scientific">Candidatus Tachikawaea gelatinosa</name>
    <dbReference type="NCBI Taxonomy" id="1410383"/>
    <lineage>
        <taxon>Bacteria</taxon>
        <taxon>Pseudomonadati</taxon>
        <taxon>Pseudomonadota</taxon>
        <taxon>Gammaproteobacteria</taxon>
        <taxon>Enterobacterales</taxon>
        <taxon>Enterobacteriaceae</taxon>
        <taxon>Candidatus Tachikawaea</taxon>
    </lineage>
</organism>
<accession>A0A090BWJ9</accession>
<dbReference type="AlphaFoldDB" id="A0A090BWJ9"/>
<dbReference type="Pfam" id="PF00267">
    <property type="entry name" value="Porin_1"/>
    <property type="match status" value="1"/>
</dbReference>
<dbReference type="InterPro" id="IPR050298">
    <property type="entry name" value="Gram-neg_bact_OMP"/>
</dbReference>
<dbReference type="InterPro" id="IPR033900">
    <property type="entry name" value="Gram_neg_porin_domain"/>
</dbReference>
<feature type="signal peptide" evidence="5">
    <location>
        <begin position="1"/>
        <end position="22"/>
    </location>
</feature>
<dbReference type="PRINTS" id="PR00183">
    <property type="entry name" value="ECOLIPORIN"/>
</dbReference>
<dbReference type="PRINTS" id="PR00182">
    <property type="entry name" value="ECOLNEIPORIN"/>
</dbReference>
<evidence type="ECO:0000256" key="2">
    <source>
        <dbReference type="ARBA" id="ARBA00007539"/>
    </source>
</evidence>
<evidence type="ECO:0000256" key="1">
    <source>
        <dbReference type="ARBA" id="ARBA00004571"/>
    </source>
</evidence>
<evidence type="ECO:0000256" key="5">
    <source>
        <dbReference type="SAM" id="SignalP"/>
    </source>
</evidence>
<dbReference type="Proteomes" id="UP000031627">
    <property type="component" value="Chromosome"/>
</dbReference>
<dbReference type="GO" id="GO:0009279">
    <property type="term" value="C:cell outer membrane"/>
    <property type="evidence" value="ECO:0007669"/>
    <property type="project" value="UniProtKB-SubCell"/>
</dbReference>
<comment type="similarity">
    <text evidence="2">Belongs to the Gram-negative porin family.</text>
</comment>
<evidence type="ECO:0000256" key="4">
    <source>
        <dbReference type="ARBA" id="ARBA00023136"/>
    </source>
</evidence>
<dbReference type="GO" id="GO:0034220">
    <property type="term" value="P:monoatomic ion transmembrane transport"/>
    <property type="evidence" value="ECO:0007669"/>
    <property type="project" value="InterPro"/>
</dbReference>
<reference evidence="6 7" key="2">
    <citation type="journal article" date="2014" name="Curr. Biol.">
        <title>Symbiont-Supplemented Maternal Investment Underpinning Host's Ecological Adaptation.</title>
        <authorList>
            <person name="Kaiwa N."/>
            <person name="Hosokawa T."/>
            <person name="Nikoh N."/>
            <person name="Tanahashi M."/>
            <person name="Moriyama M."/>
            <person name="Meng X.Y."/>
            <person name="Maeda T."/>
            <person name="Yamaguchi K."/>
            <person name="Shigenobu S."/>
            <person name="Ito M."/>
            <person name="Fukatsu T."/>
        </authorList>
    </citation>
    <scope>NUCLEOTIDE SEQUENCE [LARGE SCALE GENOMIC DNA]</scope>
    <source>
        <strain evidence="6 7">UwTKB</strain>
    </source>
</reference>
<sequence length="377" mass="42895">MIKQKILAIIIPILFSINSLNAAEISNDNQNNIEIYGQIREQFDISKEKTGYSDLNGNQSNIQIGLKGESTVNNLIYSYGQLEYSIPTNKVEFGFKHENDISINNNLAFAGIKIPYLGSLDYGHNYGVINDALSWTNKLHFGSKFVQNNTIAGRMNGAFTYRNSDLFGFFDGLDIAAQYVQKSLFKTDRQDRYNDNGYGFSLTYITPFNMGFSFAYGMQKRRNEEATAAHPIIFGVGHRSEYWTTAFKYDTKPLYLALSYSQSLNGIYLEGITYHDGGYFAHGSITKARNVEAMIQYRFDFGLNASILYSRLEGYHIQNTVDDGNIPVGNDFKINTTFYFNKNAFVYAEIVLNKLHKNRDIETRLDNSFSTGIVYNF</sequence>
<dbReference type="HOGENOM" id="CLU_058202_0_0_6"/>
<dbReference type="CDD" id="cd00342">
    <property type="entry name" value="gram_neg_porins"/>
    <property type="match status" value="1"/>
</dbReference>
<name>A0A090BWJ9_9ENTR</name>
<dbReference type="RefSeq" id="WP_041063298.1">
    <property type="nucleotide sequence ID" value="NZ_AP014521.1"/>
</dbReference>
<dbReference type="InterPro" id="IPR001897">
    <property type="entry name" value="Porin_gammaproteobac"/>
</dbReference>
<dbReference type="STRING" id="1410383.TGUWTKB_5100"/>
<dbReference type="PANTHER" id="PTHR34501">
    <property type="entry name" value="PROTEIN YDDL-RELATED"/>
    <property type="match status" value="1"/>
</dbReference>
<gene>
    <name evidence="6" type="primary">ompF</name>
    <name evidence="6" type="ORF">TGUWTKB_5100</name>
</gene>
<dbReference type="OrthoDB" id="7055111at2"/>
<dbReference type="EMBL" id="AP014521">
    <property type="protein sequence ID" value="BAP58736.1"/>
    <property type="molecule type" value="Genomic_DNA"/>
</dbReference>
<dbReference type="SUPFAM" id="SSF56935">
    <property type="entry name" value="Porins"/>
    <property type="match status" value="1"/>
</dbReference>
<evidence type="ECO:0000313" key="6">
    <source>
        <dbReference type="EMBL" id="BAP58736.1"/>
    </source>
</evidence>
<evidence type="ECO:0000256" key="3">
    <source>
        <dbReference type="ARBA" id="ARBA00022729"/>
    </source>
</evidence>
<keyword evidence="4" id="KW-0472">Membrane</keyword>
<dbReference type="InterPro" id="IPR023614">
    <property type="entry name" value="Porin_dom_sf"/>
</dbReference>
<comment type="subcellular location">
    <subcellularLocation>
        <location evidence="1">Cell outer membrane</location>
        <topology evidence="1">Multi-pass membrane protein</topology>
    </subcellularLocation>
</comment>
<dbReference type="PANTHER" id="PTHR34501:SF2">
    <property type="entry name" value="OUTER MEMBRANE PORIN F-RELATED"/>
    <property type="match status" value="1"/>
</dbReference>